<dbReference type="PRINTS" id="PR00454">
    <property type="entry name" value="ETSDOMAIN"/>
</dbReference>
<evidence type="ECO:0000256" key="2">
    <source>
        <dbReference type="ARBA" id="ARBA00023125"/>
    </source>
</evidence>
<comment type="similarity">
    <text evidence="1 3">Belongs to the ETS family.</text>
</comment>
<evidence type="ECO:0000256" key="4">
    <source>
        <dbReference type="SAM" id="MobiDB-lite"/>
    </source>
</evidence>
<evidence type="ECO:0000313" key="7">
    <source>
        <dbReference type="Proteomes" id="UP000230066"/>
    </source>
</evidence>
<keyword evidence="2 3" id="KW-0238">DNA-binding</keyword>
<dbReference type="PROSITE" id="PS00345">
    <property type="entry name" value="ETS_DOMAIN_1"/>
    <property type="match status" value="1"/>
</dbReference>
<evidence type="ECO:0000256" key="3">
    <source>
        <dbReference type="RuleBase" id="RU004019"/>
    </source>
</evidence>
<reference evidence="6" key="1">
    <citation type="submission" date="2019-03" db="EMBL/GenBank/DDBJ databases">
        <title>Improved annotation for the trematode Fasciola hepatica.</title>
        <authorList>
            <person name="Choi Y.-J."/>
            <person name="Martin J."/>
            <person name="Mitreva M."/>
        </authorList>
    </citation>
    <scope>NUCLEOTIDE SEQUENCE [LARGE SCALE GENOMIC DNA]</scope>
</reference>
<feature type="region of interest" description="Disordered" evidence="4">
    <location>
        <begin position="48"/>
        <end position="67"/>
    </location>
</feature>
<evidence type="ECO:0000259" key="5">
    <source>
        <dbReference type="PROSITE" id="PS50061"/>
    </source>
</evidence>
<protein>
    <recommendedName>
        <fullName evidence="5">ETS domain-containing protein</fullName>
    </recommendedName>
</protein>
<comment type="caution">
    <text evidence="6">The sequence shown here is derived from an EMBL/GenBank/DDBJ whole genome shotgun (WGS) entry which is preliminary data.</text>
</comment>
<feature type="compositionally biased region" description="Polar residues" evidence="4">
    <location>
        <begin position="317"/>
        <end position="333"/>
    </location>
</feature>
<dbReference type="GO" id="GO:0043565">
    <property type="term" value="F:sequence-specific DNA binding"/>
    <property type="evidence" value="ECO:0007669"/>
    <property type="project" value="InterPro"/>
</dbReference>
<dbReference type="Pfam" id="PF00178">
    <property type="entry name" value="Ets"/>
    <property type="match status" value="1"/>
</dbReference>
<evidence type="ECO:0000313" key="6">
    <source>
        <dbReference type="EMBL" id="THD24587.1"/>
    </source>
</evidence>
<dbReference type="PANTHER" id="PTHR11849">
    <property type="entry name" value="ETS"/>
    <property type="match status" value="1"/>
</dbReference>
<dbReference type="PROSITE" id="PS50061">
    <property type="entry name" value="ETS_DOMAIN_3"/>
    <property type="match status" value="1"/>
</dbReference>
<keyword evidence="7" id="KW-1185">Reference proteome</keyword>
<feature type="compositionally biased region" description="Basic and acidic residues" evidence="4">
    <location>
        <begin position="506"/>
        <end position="517"/>
    </location>
</feature>
<keyword evidence="3" id="KW-0539">Nucleus</keyword>
<dbReference type="InterPro" id="IPR046328">
    <property type="entry name" value="ETS_fam"/>
</dbReference>
<dbReference type="InterPro" id="IPR036388">
    <property type="entry name" value="WH-like_DNA-bd_sf"/>
</dbReference>
<accession>A0A4E0RUF9</accession>
<dbReference type="GO" id="GO:0005634">
    <property type="term" value="C:nucleus"/>
    <property type="evidence" value="ECO:0007669"/>
    <property type="project" value="UniProtKB-SubCell"/>
</dbReference>
<comment type="subcellular location">
    <subcellularLocation>
        <location evidence="3">Nucleus</location>
    </subcellularLocation>
</comment>
<dbReference type="GO" id="GO:0000981">
    <property type="term" value="F:DNA-binding transcription factor activity, RNA polymerase II-specific"/>
    <property type="evidence" value="ECO:0007669"/>
    <property type="project" value="TreeGrafter"/>
</dbReference>
<dbReference type="SMART" id="SM00413">
    <property type="entry name" value="ETS"/>
    <property type="match status" value="1"/>
</dbReference>
<gene>
    <name evidence="6" type="ORF">D915_004479</name>
</gene>
<dbReference type="Gene3D" id="1.10.10.10">
    <property type="entry name" value="Winged helix-like DNA-binding domain superfamily/Winged helix DNA-binding domain"/>
    <property type="match status" value="1"/>
</dbReference>
<dbReference type="InterPro" id="IPR000418">
    <property type="entry name" value="Ets_dom"/>
</dbReference>
<organism evidence="6 7">
    <name type="scientific">Fasciola hepatica</name>
    <name type="common">Liver fluke</name>
    <dbReference type="NCBI Taxonomy" id="6192"/>
    <lineage>
        <taxon>Eukaryota</taxon>
        <taxon>Metazoa</taxon>
        <taxon>Spiralia</taxon>
        <taxon>Lophotrochozoa</taxon>
        <taxon>Platyhelminthes</taxon>
        <taxon>Trematoda</taxon>
        <taxon>Digenea</taxon>
        <taxon>Plagiorchiida</taxon>
        <taxon>Echinostomata</taxon>
        <taxon>Echinostomatoidea</taxon>
        <taxon>Fasciolidae</taxon>
        <taxon>Fasciola</taxon>
    </lineage>
</organism>
<feature type="compositionally biased region" description="Polar residues" evidence="4">
    <location>
        <begin position="520"/>
        <end position="542"/>
    </location>
</feature>
<dbReference type="SUPFAM" id="SSF46785">
    <property type="entry name" value="Winged helix' DNA-binding domain"/>
    <property type="match status" value="1"/>
</dbReference>
<dbReference type="PROSITE" id="PS00346">
    <property type="entry name" value="ETS_DOMAIN_2"/>
    <property type="match status" value="1"/>
</dbReference>
<dbReference type="AlphaFoldDB" id="A0A4E0RUF9"/>
<proteinExistence type="inferred from homology"/>
<dbReference type="PANTHER" id="PTHR11849:SF181">
    <property type="entry name" value="ETS TRANSLOCATION VARIANT 4"/>
    <property type="match status" value="1"/>
</dbReference>
<sequence>MFSETDFPHPSDCDNTYFEFGDPPSFVTLINNTNTSLTEWVHEQSSSSLLSDSPGQSVQSTNYSSDSSPLAEINLLAEQLSSGRTELWEKPQENFEFYADDMRLQQMNELHGPVETQVDLRQTMCYCGAGISQISPTPPAHHQHYPYYTCCSHPNPFSAPYPVTERAACEKTYSAVQTLPSVQTLTGPWSRDHFSHSNYATIQDQEKRNQVTQAQVQPSTTMSYMQYGEPSPQADLSVNRTSSNYEPCGNLEAMCYSSMESNLSQPFQNLERPSEADKSAENHPFQFKCYTLVPSNNNEFYQNSSDHLNEPEKKLRSSGTRSKYSTQTGASVTSGHVAVDGTEAKYVSNIHDSISELEPAESVVAAASAALANFHHRGSLQLWQFLVALLDDAKSQHLICWTGRTLEFKLNEPEEVARLWGIQKNRPAMNYDKLSRSLRYYYEKGIMQKVSGERYVYRFVYEPELLFALAFPGEDQGQLNRSDSSIDVEQFSATSPPTDNSGPNKDWGDQRLKEDKGNGPASTETKVTIQEKITTTETSETDLNGPLPQKCNTPSSVTDVTIHYYNPITSPFSSTTPLIYESFGTNELKPSEVISADTLAPQNNVDHVEISDLTEQNQLPLGQPTTSQSDVTVFHSDSHWYDYLVDTQMNDSRSNHVQEYSDASDPTLTTSWSGTSITQMPTSETEHRHQHHIHDSVNWLDSWTTDNNRAMLHTPPVSGLFPVSESYQVALPDQSIVTLLPHESYTQFSEPDCAISLPSSSFLDSSSTLTDENQTDSVPANWAQNFTLSQDYNEQTNWDLDTLSLKRDGFGTQSPRYFYEQVKCPMLYSKQG</sequence>
<dbReference type="FunFam" id="1.10.10.10:FF:000055">
    <property type="entry name" value="ETS translocation variant 4 isoform 1"/>
    <property type="match status" value="1"/>
</dbReference>
<dbReference type="Proteomes" id="UP000230066">
    <property type="component" value="Unassembled WGS sequence"/>
</dbReference>
<feature type="region of interest" description="Disordered" evidence="4">
    <location>
        <begin position="490"/>
        <end position="552"/>
    </location>
</feature>
<feature type="compositionally biased region" description="Polar residues" evidence="4">
    <location>
        <begin position="54"/>
        <end position="67"/>
    </location>
</feature>
<dbReference type="InterPro" id="IPR036390">
    <property type="entry name" value="WH_DNA-bd_sf"/>
</dbReference>
<dbReference type="GO" id="GO:0030154">
    <property type="term" value="P:cell differentiation"/>
    <property type="evidence" value="ECO:0007669"/>
    <property type="project" value="TreeGrafter"/>
</dbReference>
<evidence type="ECO:0000256" key="1">
    <source>
        <dbReference type="ARBA" id="ARBA00005562"/>
    </source>
</evidence>
<feature type="domain" description="ETS" evidence="5">
    <location>
        <begin position="380"/>
        <end position="460"/>
    </location>
</feature>
<name>A0A4E0RUF9_FASHE</name>
<dbReference type="EMBL" id="JXXN02001526">
    <property type="protein sequence ID" value="THD24587.1"/>
    <property type="molecule type" value="Genomic_DNA"/>
</dbReference>
<feature type="compositionally biased region" description="Polar residues" evidence="4">
    <location>
        <begin position="490"/>
        <end position="503"/>
    </location>
</feature>
<feature type="region of interest" description="Disordered" evidence="4">
    <location>
        <begin position="301"/>
        <end position="333"/>
    </location>
</feature>